<reference evidence="3 4" key="1">
    <citation type="submission" date="2017-05" db="EMBL/GenBank/DDBJ databases">
        <authorList>
            <person name="Varghese N."/>
            <person name="Submissions S."/>
        </authorList>
    </citation>
    <scope>NUCLEOTIDE SEQUENCE [LARGE SCALE GENOMIC DNA]</scope>
    <source>
        <strain evidence="3 4">DSM 16304</strain>
    </source>
</reference>
<sequence>MKRVLIIQIRQLGDILLSTPLCRALRENLSSVEVHFLTSEIGKSIVLGNPYIDEILTLSEGIVGEVRAVLTTLRNRYDAVIDVQRTGRSRRITLFSLSSRRIAFKKKNFEIGYNVPIEWENRGYTAWERIKLLEGLGVKVRNYQDYLPEFYNFKPVKSLKLDKYAVIVPTARKREKMWEVKNFQEIISFIHRELGIKTVLLYGKGEEEEKKKYKNLQGTIIPERALSIGESASVIKGALFFIGLNSFASHLSISVGTKTIIIDKKHSGWFPPIPLVKEVYGDGKFPNVDSVKKAILELMG</sequence>
<gene>
    <name evidence="3" type="ORF">SAMN06269117_10767</name>
</gene>
<dbReference type="CDD" id="cd03789">
    <property type="entry name" value="GT9_LPS_heptosyltransferase"/>
    <property type="match status" value="1"/>
</dbReference>
<keyword evidence="4" id="KW-1185">Reference proteome</keyword>
<dbReference type="OrthoDB" id="9797795at2"/>
<dbReference type="GO" id="GO:0008713">
    <property type="term" value="F:ADP-heptose-lipopolysaccharide heptosyltransferase activity"/>
    <property type="evidence" value="ECO:0007669"/>
    <property type="project" value="TreeGrafter"/>
</dbReference>
<dbReference type="Gene3D" id="3.40.50.2000">
    <property type="entry name" value="Glycogen Phosphorylase B"/>
    <property type="match status" value="2"/>
</dbReference>
<dbReference type="GO" id="GO:0009244">
    <property type="term" value="P:lipopolysaccharide core region biosynthetic process"/>
    <property type="evidence" value="ECO:0007669"/>
    <property type="project" value="TreeGrafter"/>
</dbReference>
<protein>
    <submittedName>
        <fullName evidence="3">Heptosyltransferase-3</fullName>
    </submittedName>
</protein>
<proteinExistence type="predicted"/>
<dbReference type="AlphaFoldDB" id="A0A521BT31"/>
<accession>A0A521BT31</accession>
<dbReference type="RefSeq" id="WP_142934850.1">
    <property type="nucleotide sequence ID" value="NZ_FXTM01000007.1"/>
</dbReference>
<dbReference type="Pfam" id="PF01075">
    <property type="entry name" value="Glyco_transf_9"/>
    <property type="match status" value="1"/>
</dbReference>
<dbReference type="EMBL" id="FXTM01000007">
    <property type="protein sequence ID" value="SMO50299.1"/>
    <property type="molecule type" value="Genomic_DNA"/>
</dbReference>
<name>A0A521BT31_9BACT</name>
<dbReference type="PANTHER" id="PTHR30160">
    <property type="entry name" value="TETRAACYLDISACCHARIDE 4'-KINASE-RELATED"/>
    <property type="match status" value="1"/>
</dbReference>
<dbReference type="InterPro" id="IPR002201">
    <property type="entry name" value="Glyco_trans_9"/>
</dbReference>
<dbReference type="InterPro" id="IPR051199">
    <property type="entry name" value="LPS_LOS_Heptosyltrfase"/>
</dbReference>
<evidence type="ECO:0000313" key="3">
    <source>
        <dbReference type="EMBL" id="SMO50299.1"/>
    </source>
</evidence>
<evidence type="ECO:0000256" key="2">
    <source>
        <dbReference type="ARBA" id="ARBA00022679"/>
    </source>
</evidence>
<evidence type="ECO:0000313" key="4">
    <source>
        <dbReference type="Proteomes" id="UP000317315"/>
    </source>
</evidence>
<evidence type="ECO:0000256" key="1">
    <source>
        <dbReference type="ARBA" id="ARBA00022676"/>
    </source>
</evidence>
<dbReference type="Proteomes" id="UP000317315">
    <property type="component" value="Unassembled WGS sequence"/>
</dbReference>
<organism evidence="3 4">
    <name type="scientific">Balnearium lithotrophicum</name>
    <dbReference type="NCBI Taxonomy" id="223788"/>
    <lineage>
        <taxon>Bacteria</taxon>
        <taxon>Pseudomonadati</taxon>
        <taxon>Aquificota</taxon>
        <taxon>Aquificia</taxon>
        <taxon>Desulfurobacteriales</taxon>
        <taxon>Desulfurobacteriaceae</taxon>
        <taxon>Balnearium</taxon>
    </lineage>
</organism>
<dbReference type="SUPFAM" id="SSF53756">
    <property type="entry name" value="UDP-Glycosyltransferase/glycogen phosphorylase"/>
    <property type="match status" value="1"/>
</dbReference>
<keyword evidence="2 3" id="KW-0808">Transferase</keyword>
<keyword evidence="1" id="KW-0328">Glycosyltransferase</keyword>
<dbReference type="GO" id="GO:0005829">
    <property type="term" value="C:cytosol"/>
    <property type="evidence" value="ECO:0007669"/>
    <property type="project" value="TreeGrafter"/>
</dbReference>